<evidence type="ECO:0000313" key="1">
    <source>
        <dbReference type="EMBL" id="KKM94158.1"/>
    </source>
</evidence>
<name>A0A0F9LL89_9ZZZZ</name>
<reference evidence="1" key="1">
    <citation type="journal article" date="2015" name="Nature">
        <title>Complex archaea that bridge the gap between prokaryotes and eukaryotes.</title>
        <authorList>
            <person name="Spang A."/>
            <person name="Saw J.H."/>
            <person name="Jorgensen S.L."/>
            <person name="Zaremba-Niedzwiedzka K."/>
            <person name="Martijn J."/>
            <person name="Lind A.E."/>
            <person name="van Eijk R."/>
            <person name="Schleper C."/>
            <person name="Guy L."/>
            <person name="Ettema T.J."/>
        </authorList>
    </citation>
    <scope>NUCLEOTIDE SEQUENCE</scope>
</reference>
<dbReference type="AlphaFoldDB" id="A0A0F9LL89"/>
<organism evidence="1">
    <name type="scientific">marine sediment metagenome</name>
    <dbReference type="NCBI Taxonomy" id="412755"/>
    <lineage>
        <taxon>unclassified sequences</taxon>
        <taxon>metagenomes</taxon>
        <taxon>ecological metagenomes</taxon>
    </lineage>
</organism>
<proteinExistence type="predicted"/>
<accession>A0A0F9LL89</accession>
<sequence length="51" mass="5745">MVVITGIQIGKEIEEALGLENLVRVSIYIEPDEAVLIKAEMYGNQDRIQNK</sequence>
<protein>
    <submittedName>
        <fullName evidence="1">Uncharacterized protein</fullName>
    </submittedName>
</protein>
<gene>
    <name evidence="1" type="ORF">LCGC14_1201180</name>
</gene>
<comment type="caution">
    <text evidence="1">The sequence shown here is derived from an EMBL/GenBank/DDBJ whole genome shotgun (WGS) entry which is preliminary data.</text>
</comment>
<dbReference type="EMBL" id="LAZR01006173">
    <property type="protein sequence ID" value="KKM94158.1"/>
    <property type="molecule type" value="Genomic_DNA"/>
</dbReference>